<feature type="region of interest" description="Disordered" evidence="14">
    <location>
        <begin position="126"/>
        <end position="175"/>
    </location>
</feature>
<name>A0A8C7I9W0_ONCKI</name>
<comment type="subcellular location">
    <subcellularLocation>
        <location evidence="1">Cell membrane</location>
        <topology evidence="1">Single-pass type II membrane protein</topology>
    </subcellularLocation>
    <subcellularLocation>
        <location evidence="2">Cytoplasmic vesicle membrane</location>
        <topology evidence="2">Single-pass type II membrane protein</topology>
    </subcellularLocation>
</comment>
<proteinExistence type="inferred from homology"/>
<dbReference type="SMART" id="SM01202">
    <property type="entry name" value="FerI"/>
    <property type="match status" value="1"/>
</dbReference>
<keyword evidence="11 15" id="KW-1133">Transmembrane helix</keyword>
<dbReference type="Pfam" id="PF08165">
    <property type="entry name" value="FerA"/>
    <property type="match status" value="1"/>
</dbReference>
<dbReference type="SMART" id="SM01200">
    <property type="entry name" value="FerA"/>
    <property type="match status" value="1"/>
</dbReference>
<dbReference type="SMART" id="SM00239">
    <property type="entry name" value="C2"/>
    <property type="match status" value="6"/>
</dbReference>
<evidence type="ECO:0000256" key="4">
    <source>
        <dbReference type="ARBA" id="ARBA00022475"/>
    </source>
</evidence>
<dbReference type="CDD" id="cd08373">
    <property type="entry name" value="C2A_Ferlin"/>
    <property type="match status" value="1"/>
</dbReference>
<feature type="compositionally biased region" description="Acidic residues" evidence="14">
    <location>
        <begin position="147"/>
        <end position="156"/>
    </location>
</feature>
<evidence type="ECO:0000256" key="1">
    <source>
        <dbReference type="ARBA" id="ARBA00004401"/>
    </source>
</evidence>
<keyword evidence="9" id="KW-0106">Calcium</keyword>
<dbReference type="SUPFAM" id="SSF49562">
    <property type="entry name" value="C2 domain (Calcium/lipid-binding domain, CaLB)"/>
    <property type="match status" value="7"/>
</dbReference>
<feature type="domain" description="C2" evidence="16">
    <location>
        <begin position="1651"/>
        <end position="1800"/>
    </location>
</feature>
<feature type="domain" description="C2" evidence="16">
    <location>
        <begin position="996"/>
        <end position="1121"/>
    </location>
</feature>
<feature type="domain" description="C2" evidence="16">
    <location>
        <begin position="1"/>
        <end position="102"/>
    </location>
</feature>
<dbReference type="InterPro" id="IPR037722">
    <property type="entry name" value="C2C_Ferlin"/>
</dbReference>
<comment type="similarity">
    <text evidence="3">Belongs to the ferlin family.</text>
</comment>
<feature type="domain" description="C2" evidence="16">
    <location>
        <begin position="1156"/>
        <end position="1280"/>
    </location>
</feature>
<dbReference type="InterPro" id="IPR037724">
    <property type="entry name" value="C2E_Ferlin"/>
</dbReference>
<protein>
    <submittedName>
        <fullName evidence="17">Myoferlin</fullName>
    </submittedName>
</protein>
<dbReference type="PANTHER" id="PTHR12546:SF55">
    <property type="entry name" value="MYOFERLIN"/>
    <property type="match status" value="1"/>
</dbReference>
<feature type="compositionally biased region" description="Low complexity" evidence="14">
    <location>
        <begin position="126"/>
        <end position="146"/>
    </location>
</feature>
<dbReference type="CDD" id="cd04037">
    <property type="entry name" value="C2E_Ferlin"/>
    <property type="match status" value="1"/>
</dbReference>
<dbReference type="SMART" id="SM01201">
    <property type="entry name" value="FerB"/>
    <property type="match status" value="1"/>
</dbReference>
<dbReference type="InterPro" id="IPR037725">
    <property type="entry name" value="C2F_Ferlin"/>
</dbReference>
<evidence type="ECO:0000256" key="13">
    <source>
        <dbReference type="ARBA" id="ARBA00023329"/>
    </source>
</evidence>
<evidence type="ECO:0000256" key="8">
    <source>
        <dbReference type="ARBA" id="ARBA00022737"/>
    </source>
</evidence>
<accession>A0A8C7I9W0</accession>
<dbReference type="PROSITE" id="PS50004">
    <property type="entry name" value="C2"/>
    <property type="match status" value="6"/>
</dbReference>
<evidence type="ECO:0000256" key="7">
    <source>
        <dbReference type="ARBA" id="ARBA00022723"/>
    </source>
</evidence>
<dbReference type="InterPro" id="IPR035892">
    <property type="entry name" value="C2_domain_sf"/>
</dbReference>
<reference evidence="17" key="1">
    <citation type="submission" date="2025-08" db="UniProtKB">
        <authorList>
            <consortium name="Ensembl"/>
        </authorList>
    </citation>
    <scope>IDENTIFICATION</scope>
</reference>
<evidence type="ECO:0000259" key="16">
    <source>
        <dbReference type="PROSITE" id="PS50004"/>
    </source>
</evidence>
<dbReference type="GO" id="GO:0046872">
    <property type="term" value="F:metal ion binding"/>
    <property type="evidence" value="ECO:0007669"/>
    <property type="project" value="UniProtKB-KW"/>
</dbReference>
<dbReference type="PANTHER" id="PTHR12546">
    <property type="entry name" value="FER-1-LIKE"/>
    <property type="match status" value="1"/>
</dbReference>
<evidence type="ECO:0000256" key="9">
    <source>
        <dbReference type="ARBA" id="ARBA00022837"/>
    </source>
</evidence>
<keyword evidence="18" id="KW-1185">Reference proteome</keyword>
<evidence type="ECO:0000256" key="5">
    <source>
        <dbReference type="ARBA" id="ARBA00022553"/>
    </source>
</evidence>
<dbReference type="InterPro" id="IPR012561">
    <property type="entry name" value="Ferlin_B-domain"/>
</dbReference>
<feature type="compositionally biased region" description="Polar residues" evidence="14">
    <location>
        <begin position="160"/>
        <end position="173"/>
    </location>
</feature>
<keyword evidence="12 15" id="KW-0472">Membrane</keyword>
<keyword evidence="5" id="KW-0597">Phosphoprotein</keyword>
<dbReference type="GO" id="GO:0007009">
    <property type="term" value="P:plasma membrane organization"/>
    <property type="evidence" value="ECO:0007669"/>
    <property type="project" value="TreeGrafter"/>
</dbReference>
<dbReference type="FunFam" id="2.60.40.150:FF:000021">
    <property type="entry name" value="dysferlin isoform X2"/>
    <property type="match status" value="1"/>
</dbReference>
<dbReference type="Pfam" id="PF00168">
    <property type="entry name" value="C2"/>
    <property type="match status" value="7"/>
</dbReference>
<dbReference type="GO" id="GO:0005886">
    <property type="term" value="C:plasma membrane"/>
    <property type="evidence" value="ECO:0007669"/>
    <property type="project" value="UniProtKB-SubCell"/>
</dbReference>
<evidence type="ECO:0000256" key="3">
    <source>
        <dbReference type="ARBA" id="ARBA00007561"/>
    </source>
</evidence>
<feature type="domain" description="C2" evidence="16">
    <location>
        <begin position="315"/>
        <end position="451"/>
    </location>
</feature>
<dbReference type="InterPro" id="IPR012968">
    <property type="entry name" value="FerIin_dom"/>
</dbReference>
<evidence type="ECO:0000256" key="2">
    <source>
        <dbReference type="ARBA" id="ARBA00004483"/>
    </source>
</evidence>
<dbReference type="Pfam" id="PF08150">
    <property type="entry name" value="FerB"/>
    <property type="match status" value="1"/>
</dbReference>
<dbReference type="InterPro" id="IPR012560">
    <property type="entry name" value="Ferlin_A-domain"/>
</dbReference>
<dbReference type="InterPro" id="IPR000008">
    <property type="entry name" value="C2_dom"/>
</dbReference>
<dbReference type="InterPro" id="IPR037721">
    <property type="entry name" value="Ferlin"/>
</dbReference>
<feature type="transmembrane region" description="Helical" evidence="15">
    <location>
        <begin position="1908"/>
        <end position="1930"/>
    </location>
</feature>
<dbReference type="SMART" id="SM00693">
    <property type="entry name" value="DysFN"/>
    <property type="match status" value="1"/>
</dbReference>
<dbReference type="InterPro" id="IPR055072">
    <property type="entry name" value="Ferlin_DSRM"/>
</dbReference>
<dbReference type="InterPro" id="IPR037726">
    <property type="entry name" value="C2A_Ferlin"/>
</dbReference>
<dbReference type="Proteomes" id="UP000694557">
    <property type="component" value="Unassembled WGS sequence"/>
</dbReference>
<keyword evidence="4" id="KW-1003">Cell membrane</keyword>
<gene>
    <name evidence="17" type="primary">MYOF</name>
    <name evidence="17" type="synonym">LOC109865367</name>
</gene>
<dbReference type="GeneTree" id="ENSGT00940000154741"/>
<keyword evidence="7" id="KW-0479">Metal-binding</keyword>
<dbReference type="InterPro" id="IPR037723">
    <property type="entry name" value="C2D_Ferlin"/>
</dbReference>
<dbReference type="Pfam" id="PF08151">
    <property type="entry name" value="FerI"/>
    <property type="match status" value="1"/>
</dbReference>
<organism evidence="17 18">
    <name type="scientific">Oncorhynchus kisutch</name>
    <name type="common">Coho salmon</name>
    <name type="synonym">Salmo kisutch</name>
    <dbReference type="NCBI Taxonomy" id="8019"/>
    <lineage>
        <taxon>Eukaryota</taxon>
        <taxon>Metazoa</taxon>
        <taxon>Chordata</taxon>
        <taxon>Craniata</taxon>
        <taxon>Vertebrata</taxon>
        <taxon>Euteleostomi</taxon>
        <taxon>Actinopterygii</taxon>
        <taxon>Neopterygii</taxon>
        <taxon>Teleostei</taxon>
        <taxon>Protacanthopterygii</taxon>
        <taxon>Salmoniformes</taxon>
        <taxon>Salmonidae</taxon>
        <taxon>Salmoninae</taxon>
        <taxon>Oncorhynchus</taxon>
    </lineage>
</organism>
<dbReference type="CDD" id="cd04018">
    <property type="entry name" value="C2C_Ferlin"/>
    <property type="match status" value="1"/>
</dbReference>
<dbReference type="Pfam" id="PF22901">
    <property type="entry name" value="dsrm_Ferlin"/>
    <property type="match status" value="1"/>
</dbReference>
<dbReference type="SMART" id="SM00694">
    <property type="entry name" value="DysFC"/>
    <property type="match status" value="2"/>
</dbReference>
<dbReference type="InterPro" id="IPR032362">
    <property type="entry name" value="Ferlin_C"/>
</dbReference>
<evidence type="ECO:0000256" key="14">
    <source>
        <dbReference type="SAM" id="MobiDB-lite"/>
    </source>
</evidence>
<evidence type="ECO:0000256" key="10">
    <source>
        <dbReference type="ARBA" id="ARBA00022968"/>
    </source>
</evidence>
<keyword evidence="13" id="KW-0968">Cytoplasmic vesicle</keyword>
<dbReference type="GO" id="GO:0030659">
    <property type="term" value="C:cytoplasmic vesicle membrane"/>
    <property type="evidence" value="ECO:0007669"/>
    <property type="project" value="UniProtKB-SubCell"/>
</dbReference>
<dbReference type="FunFam" id="2.60.40.150:FF:000026">
    <property type="entry name" value="dysferlin isoform X2"/>
    <property type="match status" value="1"/>
</dbReference>
<evidence type="ECO:0000256" key="15">
    <source>
        <dbReference type="SAM" id="Phobius"/>
    </source>
</evidence>
<evidence type="ECO:0000313" key="17">
    <source>
        <dbReference type="Ensembl" id="ENSOKIP00005069691.1"/>
    </source>
</evidence>
<sequence>MLRVVVESAKGLPKSKLGSTPDPIANIIFKDEKKKTKTIDSEVNPVWNEVLEFDLKGSVLDSSSYIDVIVKDYETIGKDKFLGSAKISLKDLATGQVKSFPCKDLALVNEKGQATGATVSLVIHYDPPANATPNPNDPQAGDAAGDSGEEGDEDIADAGQSPSAPGQPGNPNQRLVKKNRKLNRPLANKPQDFQIRVRILEGRQLPGNNIKPVVKVNVCGQTHRTRIKRGNNPFFDEVKGVFAYTASVIHFLNGVNVVHVSVSICLIAHSVMRKWLLLNDPDESSSGARGYLKVSMFIVGAGDESLVEKRDINDDQDDIESNLLLPAGVTLRWVTLSLKVFRAEDIPQMDDAFIQSLKGMFGVDGDKKNLVDPFVEAHFAGKRLCTQVIEKNANPEWNQMLNLQVKFPSMCERIKLTVFDWDRLTRNDSIGTIYLNLAKIASSGGEVQGKTGESEVGFLPAFGPCYINLYGSPREFTGLPDPYEELNYGKGEGVAYRGRILVELSTKLEGKADKTVEEIPSDDILVAQKYQRRRKYCLCVVFHSASMLQEPGEPIQFEVSIGNYGNKLDTTCKPLASTTQYSCAVFDGNHYYYLPWANAKPVVVITSFWEDISHRLDAVNIILYIAERLQSNITAMKLAILAKVPENHLAEIWLRLVNQVIEDLMPELEGHSNLTSLDIQMKKLRDSTLQTIMEGAKSMREEATEIKDTLGDIEGWLDKLKQLAEEPQNSMPDVIIWMLRGEKRVAYSRIPAYQLLYSTYSEQACGQFCGRTRNVFMQYPMDKNKGLKVPVQIRVNMWLGLSADEKKFNNFSEGTFSVFAELYENQAYMLGKWGTTGLGLRYKCSDVTGKLKLKQENFIPPRGWEWEGDWAVDEKGLMTCSIFKHCVYISNGFILNAGWEYGITIPPDDKPKSWVPAEKMYHVHRRRRVIRPRKRTSAAGDPEGWEFSSLIGWKFHRQERSADTIRRRRWRRKMAPAGRLGASAIFKLEGALVSNWTTLVHRGCSFCSHLYHLRVYVYQARNLIAMDKDSFSDPYAHVSFLHMSKTTETIKATLNPTWDQTLIFQDVEIYGDPQKIAQYPPDVVLEFYDKDQVGKDELLGRSVCVPLVKLNPGMDQTPKLLWSPIIQKDQQAGEVLVAAELILKDKTDLPLVPPKRAENLYMVPQGIRPVVQLMAIEILAWGLRNMKPYQLATVASPSLVVECGGEMVQSAVIKNMKKCPNFPGSVLFLKVLLPKEEMYTPPIVLKVIDHRPFGRKPVVGQCTIDTLEEFRCDPYIKMVSLSLSVALMAAFPHDTRIDMEDRRPLLEAQVYFSIRIGIPSQIHHILLHSLMEKETVDWWSKFYASIGDHEKCRPYLQKGYDTLKVYDKELENVPEFKQLTDFCNTFKLQRGKNEDEEDDPSVVGEFKGSFKVYPLSDDPGVAPPPRQFRELPESVPQECLVRIYVVRGIDLQPKDNNGQCDPYIKISLGKKSIEDRDNYLPNTTNPVFGRMFEMSCFLPQDKDLKISVYDYDLLTRDEKVGETVIDLENRFLSRFGSYCGLPQTYCISGINQWRDHLKPSQILQNLARLKGVPPPRLEDDGKVTHIYHLHLEANKEIHQHLGPADERISLHVLRTHGLVPEHVETRTLFSSFQPQLSQGCLQMWVDVFPKNMGLPGPPFDIVPRKAKKYFLRAVVWNTSDVILDETSITGERMSDIYVKGWMPGMEEDKQKTDVHYRSLDGDGNFNWRFVFGFEYLPAEQLCLVSKKEHFWSLDKTEFRIPPKLIVQIWDNDKFSLDDYLGTVELDLRKLTPPAKVSKTCNLSMMEEVMDARPPKSDLANSLFAQKSVRGWWPCVTEQDGKKVLGGKVEMTLEIVSEKEVDEKPAGKGRDEPNMNPKLDFPKRPDTSFFWFTNPCKTMKFIVWRRFKWLFIGLILLILVLLFVGILLYSLPNYISMKIVKPFK</sequence>
<evidence type="ECO:0000256" key="12">
    <source>
        <dbReference type="ARBA" id="ARBA00023136"/>
    </source>
</evidence>
<dbReference type="CDD" id="cd08374">
    <property type="entry name" value="C2F_Ferlin"/>
    <property type="match status" value="1"/>
</dbReference>
<dbReference type="FunFam" id="2.60.40.150:FF:000009">
    <property type="entry name" value="dysferlin isoform X2"/>
    <property type="match status" value="1"/>
</dbReference>
<dbReference type="Pfam" id="PF16165">
    <property type="entry name" value="Ferlin_C"/>
    <property type="match status" value="1"/>
</dbReference>
<dbReference type="CDD" id="cd04017">
    <property type="entry name" value="C2D_Ferlin"/>
    <property type="match status" value="1"/>
</dbReference>
<feature type="domain" description="C2" evidence="16">
    <location>
        <begin position="1422"/>
        <end position="1540"/>
    </location>
</feature>
<keyword evidence="8" id="KW-0677">Repeat</keyword>
<keyword evidence="10" id="KW-0735">Signal-anchor</keyword>
<keyword evidence="6 15" id="KW-0812">Transmembrane</keyword>
<dbReference type="Gene3D" id="2.60.40.150">
    <property type="entry name" value="C2 domain"/>
    <property type="match status" value="6"/>
</dbReference>
<dbReference type="InterPro" id="IPR006614">
    <property type="entry name" value="Peroxin/Ferlin"/>
</dbReference>
<evidence type="ECO:0000313" key="18">
    <source>
        <dbReference type="Proteomes" id="UP000694557"/>
    </source>
</evidence>
<evidence type="ECO:0000256" key="11">
    <source>
        <dbReference type="ARBA" id="ARBA00022989"/>
    </source>
</evidence>
<evidence type="ECO:0000256" key="6">
    <source>
        <dbReference type="ARBA" id="ARBA00022692"/>
    </source>
</evidence>
<dbReference type="Ensembl" id="ENSOKIT00005074130.1">
    <property type="protein sequence ID" value="ENSOKIP00005069691.1"/>
    <property type="gene ID" value="ENSOKIG00005014542.1"/>
</dbReference>
<reference evidence="17" key="2">
    <citation type="submission" date="2025-09" db="UniProtKB">
        <authorList>
            <consortium name="Ensembl"/>
        </authorList>
    </citation>
    <scope>IDENTIFICATION</scope>
</reference>